<keyword evidence="6" id="KW-1185">Reference proteome</keyword>
<dbReference type="GO" id="GO:0003700">
    <property type="term" value="F:DNA-binding transcription factor activity"/>
    <property type="evidence" value="ECO:0007669"/>
    <property type="project" value="TreeGrafter"/>
</dbReference>
<evidence type="ECO:0000313" key="5">
    <source>
        <dbReference type="EMBL" id="PXY21325.1"/>
    </source>
</evidence>
<organism evidence="5 6">
    <name type="scientific">Prauserella muralis</name>
    <dbReference type="NCBI Taxonomy" id="588067"/>
    <lineage>
        <taxon>Bacteria</taxon>
        <taxon>Bacillati</taxon>
        <taxon>Actinomycetota</taxon>
        <taxon>Actinomycetes</taxon>
        <taxon>Pseudonocardiales</taxon>
        <taxon>Pseudonocardiaceae</taxon>
        <taxon>Prauserella</taxon>
    </lineage>
</organism>
<evidence type="ECO:0000256" key="4">
    <source>
        <dbReference type="SAM" id="MobiDB-lite"/>
    </source>
</evidence>
<dbReference type="Gene3D" id="1.10.10.60">
    <property type="entry name" value="Homeodomain-like"/>
    <property type="match status" value="1"/>
</dbReference>
<dbReference type="InterPro" id="IPR050109">
    <property type="entry name" value="HTH-type_TetR-like_transc_reg"/>
</dbReference>
<keyword evidence="1" id="KW-0805">Transcription regulation</keyword>
<dbReference type="PANTHER" id="PTHR30055:SF234">
    <property type="entry name" value="HTH-TYPE TRANSCRIPTIONAL REGULATOR BETI"/>
    <property type="match status" value="1"/>
</dbReference>
<dbReference type="PANTHER" id="PTHR30055">
    <property type="entry name" value="HTH-TYPE TRANSCRIPTIONAL REGULATOR RUTR"/>
    <property type="match status" value="1"/>
</dbReference>
<name>A0A2V4AM05_9PSEU</name>
<dbReference type="AlphaFoldDB" id="A0A2V4AM05"/>
<feature type="compositionally biased region" description="Polar residues" evidence="4">
    <location>
        <begin position="1"/>
        <end position="13"/>
    </location>
</feature>
<keyword evidence="3" id="KW-0804">Transcription</keyword>
<dbReference type="PROSITE" id="PS50977">
    <property type="entry name" value="HTH_TETR_2"/>
    <property type="match status" value="1"/>
</dbReference>
<reference evidence="5 6" key="1">
    <citation type="submission" date="2016-07" db="EMBL/GenBank/DDBJ databases">
        <title>Draft genome sequence of Prauserella muralis DSM 45305, isolated from a mould-covered wall in an indoor environment.</title>
        <authorList>
            <person name="Ruckert C."/>
            <person name="Albersmeier A."/>
            <person name="Jiang C.-L."/>
            <person name="Jiang Y."/>
            <person name="Kalinowski J."/>
            <person name="Schneider O."/>
            <person name="Winkler A."/>
            <person name="Zotchev S.B."/>
        </authorList>
    </citation>
    <scope>NUCLEOTIDE SEQUENCE [LARGE SCALE GENOMIC DNA]</scope>
    <source>
        <strain evidence="5 6">DSM 45305</strain>
    </source>
</reference>
<dbReference type="Pfam" id="PF00440">
    <property type="entry name" value="TetR_N"/>
    <property type="match status" value="1"/>
</dbReference>
<protein>
    <submittedName>
        <fullName evidence="5">TetR family transcriptional regulator</fullName>
    </submittedName>
</protein>
<proteinExistence type="predicted"/>
<dbReference type="GO" id="GO:0000976">
    <property type="term" value="F:transcription cis-regulatory region binding"/>
    <property type="evidence" value="ECO:0007669"/>
    <property type="project" value="TreeGrafter"/>
</dbReference>
<feature type="region of interest" description="Disordered" evidence="4">
    <location>
        <begin position="1"/>
        <end position="23"/>
    </location>
</feature>
<dbReference type="InterPro" id="IPR009057">
    <property type="entry name" value="Homeodomain-like_sf"/>
</dbReference>
<evidence type="ECO:0000256" key="2">
    <source>
        <dbReference type="ARBA" id="ARBA00023125"/>
    </source>
</evidence>
<dbReference type="SUPFAM" id="SSF48498">
    <property type="entry name" value="Tetracyclin repressor-like, C-terminal domain"/>
    <property type="match status" value="1"/>
</dbReference>
<evidence type="ECO:0000313" key="6">
    <source>
        <dbReference type="Proteomes" id="UP000249915"/>
    </source>
</evidence>
<sequence>MNERAGSTGTTRRPTLRDHQKQQTRRSLLECAKTLFVERGYAAVTIDDIVSAVGCGRATFYLHFSGKPDILQRIGAETMEQRAVTVYADLDAVLESGSRAEFARWMRRAVAWFEDNQAILPAWDEAVALEPEFRQIAKRAVSELPAAMPRYLARWGPDRQDEARLRIELLVSQLERFFTRWAVQGTIDSSADDAAEVLSDIWFPALLPPEHRPAPER</sequence>
<dbReference type="OrthoDB" id="4214267at2"/>
<comment type="caution">
    <text evidence="5">The sequence shown here is derived from an EMBL/GenBank/DDBJ whole genome shotgun (WGS) entry which is preliminary data.</text>
</comment>
<keyword evidence="2" id="KW-0238">DNA-binding</keyword>
<evidence type="ECO:0000256" key="1">
    <source>
        <dbReference type="ARBA" id="ARBA00023015"/>
    </source>
</evidence>
<accession>A0A2V4AM05</accession>
<dbReference type="Proteomes" id="UP000249915">
    <property type="component" value="Unassembled WGS sequence"/>
</dbReference>
<dbReference type="SUPFAM" id="SSF46689">
    <property type="entry name" value="Homeodomain-like"/>
    <property type="match status" value="1"/>
</dbReference>
<dbReference type="InterPro" id="IPR001647">
    <property type="entry name" value="HTH_TetR"/>
</dbReference>
<dbReference type="InterPro" id="IPR036271">
    <property type="entry name" value="Tet_transcr_reg_TetR-rel_C_sf"/>
</dbReference>
<dbReference type="EMBL" id="MASW01000006">
    <property type="protein sequence ID" value="PXY21325.1"/>
    <property type="molecule type" value="Genomic_DNA"/>
</dbReference>
<dbReference type="Gene3D" id="1.10.357.10">
    <property type="entry name" value="Tetracycline Repressor, domain 2"/>
    <property type="match status" value="1"/>
</dbReference>
<gene>
    <name evidence="5" type="ORF">BAY60_28205</name>
</gene>
<evidence type="ECO:0000256" key="3">
    <source>
        <dbReference type="ARBA" id="ARBA00023163"/>
    </source>
</evidence>
<dbReference type="PRINTS" id="PR00455">
    <property type="entry name" value="HTHTETR"/>
</dbReference>